<proteinExistence type="predicted"/>
<keyword evidence="1" id="KW-0472">Membrane</keyword>
<dbReference type="AlphaFoldDB" id="A0A8D9I8N3"/>
<dbReference type="Proteomes" id="UP000694005">
    <property type="component" value="Chromosome A10"/>
</dbReference>
<dbReference type="EMBL" id="LS974626">
    <property type="protein sequence ID" value="CAG7911359.1"/>
    <property type="molecule type" value="Genomic_DNA"/>
</dbReference>
<keyword evidence="1" id="KW-1133">Transmembrane helix</keyword>
<accession>A0A8D9I8N3</accession>
<keyword evidence="1" id="KW-0812">Transmembrane</keyword>
<protein>
    <submittedName>
        <fullName evidence="2">Uncharacterized protein</fullName>
    </submittedName>
</protein>
<sequence>MSQKAEADPQVTPSQGVLLLHTLPLHKISNTIFLGIFTCILIYRPKDPDYFGLWIM</sequence>
<name>A0A8D9I8N3_BRACM</name>
<dbReference type="Gramene" id="A10p26050.2_BraZ1">
    <property type="protein sequence ID" value="A10p26050.2_BraZ1.CDS.1"/>
    <property type="gene ID" value="A10g26050.2_BraZ1"/>
</dbReference>
<gene>
    <name evidence="2" type="ORF">BRAPAZ1V2_A10P26050.2</name>
</gene>
<reference evidence="2 3" key="1">
    <citation type="submission" date="2021-07" db="EMBL/GenBank/DDBJ databases">
        <authorList>
            <consortium name="Genoscope - CEA"/>
            <person name="William W."/>
        </authorList>
    </citation>
    <scope>NUCLEOTIDE SEQUENCE [LARGE SCALE GENOMIC DNA]</scope>
</reference>
<evidence type="ECO:0000313" key="2">
    <source>
        <dbReference type="EMBL" id="CAG7911359.1"/>
    </source>
</evidence>
<organism evidence="2 3">
    <name type="scientific">Brassica campestris</name>
    <name type="common">Field mustard</name>
    <dbReference type="NCBI Taxonomy" id="3711"/>
    <lineage>
        <taxon>Eukaryota</taxon>
        <taxon>Viridiplantae</taxon>
        <taxon>Streptophyta</taxon>
        <taxon>Embryophyta</taxon>
        <taxon>Tracheophyta</taxon>
        <taxon>Spermatophyta</taxon>
        <taxon>Magnoliopsida</taxon>
        <taxon>eudicotyledons</taxon>
        <taxon>Gunneridae</taxon>
        <taxon>Pentapetalae</taxon>
        <taxon>rosids</taxon>
        <taxon>malvids</taxon>
        <taxon>Brassicales</taxon>
        <taxon>Brassicaceae</taxon>
        <taxon>Brassiceae</taxon>
        <taxon>Brassica</taxon>
    </lineage>
</organism>
<evidence type="ECO:0000256" key="1">
    <source>
        <dbReference type="SAM" id="Phobius"/>
    </source>
</evidence>
<evidence type="ECO:0000313" key="3">
    <source>
        <dbReference type="Proteomes" id="UP000694005"/>
    </source>
</evidence>
<feature type="transmembrane region" description="Helical" evidence="1">
    <location>
        <begin position="25"/>
        <end position="43"/>
    </location>
</feature>